<evidence type="ECO:0000256" key="8">
    <source>
        <dbReference type="PIRNR" id="PIRNR000124"/>
    </source>
</evidence>
<organism evidence="13 14">
    <name type="scientific">Calditerrivibrio nitroreducens</name>
    <dbReference type="NCBI Taxonomy" id="477976"/>
    <lineage>
        <taxon>Bacteria</taxon>
        <taxon>Pseudomonadati</taxon>
        <taxon>Deferribacterota</taxon>
        <taxon>Deferribacteres</taxon>
        <taxon>Deferribacterales</taxon>
        <taxon>Calditerrivibrionaceae</taxon>
    </lineage>
</organism>
<dbReference type="InterPro" id="IPR014027">
    <property type="entry name" value="UDP-Glc/GDP-Man_DH_C"/>
</dbReference>
<dbReference type="InterPro" id="IPR008927">
    <property type="entry name" value="6-PGluconate_DH-like_C_sf"/>
</dbReference>
<dbReference type="PROSITE" id="PS51257">
    <property type="entry name" value="PROKAR_LIPOPROTEIN"/>
    <property type="match status" value="1"/>
</dbReference>
<evidence type="ECO:0000256" key="5">
    <source>
        <dbReference type="ARBA" id="ARBA00023002"/>
    </source>
</evidence>
<feature type="binding site" evidence="11">
    <location>
        <position position="266"/>
    </location>
    <ligand>
        <name>NAD(+)</name>
        <dbReference type="ChEBI" id="CHEBI:57540"/>
    </ligand>
</feature>
<dbReference type="Pfam" id="PF00984">
    <property type="entry name" value="UDPG_MGDP_dh"/>
    <property type="match status" value="1"/>
</dbReference>
<evidence type="ECO:0000256" key="3">
    <source>
        <dbReference type="ARBA" id="ARBA00012954"/>
    </source>
</evidence>
<protein>
    <recommendedName>
        <fullName evidence="4 8">UDP-glucose 6-dehydrogenase</fullName>
        <ecNumber evidence="3 8">1.1.1.22</ecNumber>
    </recommendedName>
</protein>
<comment type="pathway">
    <text evidence="1">Nucleotide-sugar biosynthesis; UDP-alpha-D-glucuronate biosynthesis; UDP-alpha-D-glucuronate from UDP-alpha-D-glucose: step 1/1.</text>
</comment>
<dbReference type="RefSeq" id="WP_424606306.1">
    <property type="nucleotide sequence ID" value="NZ_JBNAVA010000015.1"/>
</dbReference>
<dbReference type="Pfam" id="PF03720">
    <property type="entry name" value="UDPG_MGDP_dh_C"/>
    <property type="match status" value="1"/>
</dbReference>
<dbReference type="GO" id="GO:0006065">
    <property type="term" value="P:UDP-glucuronate biosynthetic process"/>
    <property type="evidence" value="ECO:0007669"/>
    <property type="project" value="UniProtKB-UniPathway"/>
</dbReference>
<feature type="binding site" evidence="10">
    <location>
        <position position="329"/>
    </location>
    <ligand>
        <name>substrate</name>
    </ligand>
</feature>
<proteinExistence type="inferred from homology"/>
<evidence type="ECO:0000256" key="9">
    <source>
        <dbReference type="PIRSR" id="PIRSR500134-1"/>
    </source>
</evidence>
<dbReference type="InterPro" id="IPR036220">
    <property type="entry name" value="UDP-Glc/GDP-Man_DH_C_sf"/>
</dbReference>
<evidence type="ECO:0000256" key="4">
    <source>
        <dbReference type="ARBA" id="ARBA00015132"/>
    </source>
</evidence>
<dbReference type="PIRSF" id="PIRSF500134">
    <property type="entry name" value="UDPglc_DH_bac"/>
    <property type="match status" value="1"/>
</dbReference>
<comment type="similarity">
    <text evidence="2 8">Belongs to the UDP-glucose/GDP-mannose dehydrogenase family.</text>
</comment>
<dbReference type="InterPro" id="IPR001732">
    <property type="entry name" value="UDP-Glc/GDP-Man_DH_N"/>
</dbReference>
<dbReference type="Gene3D" id="1.20.5.100">
    <property type="entry name" value="Cytochrome c1, transmembrane anchor, C-terminal"/>
    <property type="match status" value="1"/>
</dbReference>
<feature type="binding site" evidence="11">
    <location>
        <position position="121"/>
    </location>
    <ligand>
        <name>NAD(+)</name>
        <dbReference type="ChEBI" id="CHEBI:57540"/>
    </ligand>
</feature>
<dbReference type="GO" id="GO:0051287">
    <property type="term" value="F:NAD binding"/>
    <property type="evidence" value="ECO:0007669"/>
    <property type="project" value="InterPro"/>
</dbReference>
<evidence type="ECO:0000256" key="2">
    <source>
        <dbReference type="ARBA" id="ARBA00006601"/>
    </source>
</evidence>
<dbReference type="UniPathway" id="UPA00038">
    <property type="reaction ID" value="UER00491"/>
</dbReference>
<dbReference type="SUPFAM" id="SSF51735">
    <property type="entry name" value="NAD(P)-binding Rossmann-fold domains"/>
    <property type="match status" value="1"/>
</dbReference>
<feature type="active site" description="Nucleophile" evidence="9">
    <location>
        <position position="263"/>
    </location>
</feature>
<dbReference type="PIRSF" id="PIRSF000124">
    <property type="entry name" value="UDPglc_GDPman_dh"/>
    <property type="match status" value="1"/>
</dbReference>
<feature type="binding site" evidence="10">
    <location>
        <position position="207"/>
    </location>
    <ligand>
        <name>substrate</name>
    </ligand>
</feature>
<dbReference type="Gene3D" id="3.40.50.720">
    <property type="entry name" value="NAD(P)-binding Rossmann-like Domain"/>
    <property type="match status" value="2"/>
</dbReference>
<dbReference type="SMART" id="SM00984">
    <property type="entry name" value="UDPG_MGDP_dh_C"/>
    <property type="match status" value="1"/>
</dbReference>
<comment type="caution">
    <text evidence="13">The sequence shown here is derived from an EMBL/GenBank/DDBJ whole genome shotgun (WGS) entry which is preliminary data.</text>
</comment>
<dbReference type="Pfam" id="PF03721">
    <property type="entry name" value="UDPG_MGDP_dh_N"/>
    <property type="match status" value="1"/>
</dbReference>
<evidence type="ECO:0000256" key="1">
    <source>
        <dbReference type="ARBA" id="ARBA00004701"/>
    </source>
</evidence>
<feature type="binding site" evidence="10">
    <location>
        <begin position="152"/>
        <end position="155"/>
    </location>
    <ligand>
        <name>substrate</name>
    </ligand>
</feature>
<feature type="binding site" evidence="11">
    <location>
        <position position="30"/>
    </location>
    <ligand>
        <name>NAD(+)</name>
        <dbReference type="ChEBI" id="CHEBI:57540"/>
    </ligand>
</feature>
<keyword evidence="6 8" id="KW-0520">NAD</keyword>
<feature type="binding site" evidence="11">
    <location>
        <position position="35"/>
    </location>
    <ligand>
        <name>NAD(+)</name>
        <dbReference type="ChEBI" id="CHEBI:57540"/>
    </ligand>
</feature>
<name>A0A2J6WLM8_9BACT</name>
<evidence type="ECO:0000259" key="12">
    <source>
        <dbReference type="SMART" id="SM00984"/>
    </source>
</evidence>
<dbReference type="EC" id="1.1.1.22" evidence="3 8"/>
<dbReference type="PANTHER" id="PTHR43750">
    <property type="entry name" value="UDP-GLUCOSE 6-DEHYDROGENASE TUAD"/>
    <property type="match status" value="1"/>
</dbReference>
<evidence type="ECO:0000256" key="7">
    <source>
        <dbReference type="ARBA" id="ARBA00047473"/>
    </source>
</evidence>
<feature type="binding site" evidence="11">
    <location>
        <position position="336"/>
    </location>
    <ligand>
        <name>NAD(+)</name>
        <dbReference type="ChEBI" id="CHEBI:57540"/>
    </ligand>
</feature>
<evidence type="ECO:0000313" key="14">
    <source>
        <dbReference type="Proteomes" id="UP000242881"/>
    </source>
</evidence>
<dbReference type="NCBIfam" id="TIGR03026">
    <property type="entry name" value="NDP-sugDHase"/>
    <property type="match status" value="1"/>
</dbReference>
<dbReference type="SUPFAM" id="SSF48179">
    <property type="entry name" value="6-phosphogluconate dehydrogenase C-terminal domain-like"/>
    <property type="match status" value="1"/>
</dbReference>
<gene>
    <name evidence="13" type="ORF">C0187_04370</name>
</gene>
<dbReference type="InterPro" id="IPR017476">
    <property type="entry name" value="UDP-Glc/GDP-Man"/>
</dbReference>
<evidence type="ECO:0000256" key="11">
    <source>
        <dbReference type="PIRSR" id="PIRSR500134-3"/>
    </source>
</evidence>
<dbReference type="GO" id="GO:0003979">
    <property type="term" value="F:UDP-glucose 6-dehydrogenase activity"/>
    <property type="evidence" value="ECO:0007669"/>
    <property type="project" value="UniProtKB-EC"/>
</dbReference>
<feature type="binding site" evidence="10">
    <location>
        <begin position="252"/>
        <end position="256"/>
    </location>
    <ligand>
        <name>substrate</name>
    </ligand>
</feature>
<dbReference type="SUPFAM" id="SSF52413">
    <property type="entry name" value="UDP-glucose/GDP-mannose dehydrogenase C-terminal domain"/>
    <property type="match status" value="1"/>
</dbReference>
<dbReference type="GO" id="GO:0000271">
    <property type="term" value="P:polysaccharide biosynthetic process"/>
    <property type="evidence" value="ECO:0007669"/>
    <property type="project" value="InterPro"/>
</dbReference>
<evidence type="ECO:0000256" key="10">
    <source>
        <dbReference type="PIRSR" id="PIRSR500134-2"/>
    </source>
</evidence>
<dbReference type="InterPro" id="IPR014026">
    <property type="entry name" value="UDP-Glc/GDP-Man_DH_dimer"/>
</dbReference>
<feature type="domain" description="UDP-glucose/GDP-mannose dehydrogenase C-terminal" evidence="12">
    <location>
        <begin position="322"/>
        <end position="424"/>
    </location>
</feature>
<dbReference type="InterPro" id="IPR036291">
    <property type="entry name" value="NAD(P)-bd_dom_sf"/>
</dbReference>
<dbReference type="InterPro" id="IPR028357">
    <property type="entry name" value="UDPglc_DH_bac"/>
</dbReference>
<dbReference type="EMBL" id="PNIN01000044">
    <property type="protein sequence ID" value="PMP71284.1"/>
    <property type="molecule type" value="Genomic_DNA"/>
</dbReference>
<evidence type="ECO:0000256" key="6">
    <source>
        <dbReference type="ARBA" id="ARBA00023027"/>
    </source>
</evidence>
<feature type="binding site" evidence="11">
    <location>
        <position position="86"/>
    </location>
    <ligand>
        <name>NAD(+)</name>
        <dbReference type="ChEBI" id="CHEBI:57540"/>
    </ligand>
</feature>
<accession>A0A2J6WLM8</accession>
<comment type="catalytic activity">
    <reaction evidence="7 8">
        <text>UDP-alpha-D-glucose + 2 NAD(+) + H2O = UDP-alpha-D-glucuronate + 2 NADH + 3 H(+)</text>
        <dbReference type="Rhea" id="RHEA:23596"/>
        <dbReference type="ChEBI" id="CHEBI:15377"/>
        <dbReference type="ChEBI" id="CHEBI:15378"/>
        <dbReference type="ChEBI" id="CHEBI:57540"/>
        <dbReference type="ChEBI" id="CHEBI:57945"/>
        <dbReference type="ChEBI" id="CHEBI:58052"/>
        <dbReference type="ChEBI" id="CHEBI:58885"/>
        <dbReference type="EC" id="1.1.1.22"/>
    </reaction>
</comment>
<evidence type="ECO:0000313" key="13">
    <source>
        <dbReference type="EMBL" id="PMP71284.1"/>
    </source>
</evidence>
<feature type="binding site" evidence="10">
    <location>
        <position position="260"/>
    </location>
    <ligand>
        <name>substrate</name>
    </ligand>
</feature>
<dbReference type="PANTHER" id="PTHR43750:SF3">
    <property type="entry name" value="UDP-GLUCOSE 6-DEHYDROGENASE TUAD"/>
    <property type="match status" value="1"/>
</dbReference>
<sequence>MRIAVIGTGYVGLVTGACLAEFGMFVTCVDIDEKKIEKLKRGEIPIYEPGLDDIVAKNVKEGRLTFTTNIAEAVKNNLVVFIAVGTPSCEDGSADLRYVDQAARDIAQNLNGYKVIVNKSTVPVGTGQRVKNIIRSIAGEKVRFDVVSNPEFLREGAAVNDFLRPDRIVIGAESEEAIAIMKDVYSAHYLNEAPFVITNIETAEMIKYASNAFLALKVTFINEVANLCEYVGADVHKVAKAMGMDGRIGPKFLHPGPGYGGSCFPKDTRALSYIARSNGYTFQIVDTVIKVNEEQKLRMVDKILKLMNIEKKDGALEGFRFAILGLAFKPNTDDMRESPSITIIGELLNLGAEVNAFDPEAMANAKEFFGDKICYCKGEYEAVKETDCLVIVTEWNQFRKLDMEKIKSLMRKANLADLRNIYEPSKMKALGFNYTSVGRL</sequence>
<dbReference type="AlphaFoldDB" id="A0A2J6WLM8"/>
<keyword evidence="5 8" id="KW-0560">Oxidoreductase</keyword>
<reference evidence="13 14" key="1">
    <citation type="submission" date="2018-01" db="EMBL/GenBank/DDBJ databases">
        <title>Metagenomic assembled genomes from two thermal pools in the Uzon Caldera, Kamchatka, Russia.</title>
        <authorList>
            <person name="Wilkins L."/>
            <person name="Ettinger C."/>
        </authorList>
    </citation>
    <scope>NUCLEOTIDE SEQUENCE [LARGE SCALE GENOMIC DNA]</scope>
    <source>
        <strain evidence="13">ZAV-05</strain>
    </source>
</reference>
<feature type="binding site" evidence="11">
    <location>
        <position position="155"/>
    </location>
    <ligand>
        <name>NAD(+)</name>
        <dbReference type="ChEBI" id="CHEBI:57540"/>
    </ligand>
</feature>
<dbReference type="Proteomes" id="UP000242881">
    <property type="component" value="Unassembled WGS sequence"/>
</dbReference>